<comment type="caution">
    <text evidence="1">The sequence shown here is derived from an EMBL/GenBank/DDBJ whole genome shotgun (WGS) entry which is preliminary data.</text>
</comment>
<gene>
    <name evidence="1" type="ORF">SDC9_146452</name>
</gene>
<protein>
    <submittedName>
        <fullName evidence="1">Uncharacterized protein</fullName>
    </submittedName>
</protein>
<proteinExistence type="predicted"/>
<organism evidence="1">
    <name type="scientific">bioreactor metagenome</name>
    <dbReference type="NCBI Taxonomy" id="1076179"/>
    <lineage>
        <taxon>unclassified sequences</taxon>
        <taxon>metagenomes</taxon>
        <taxon>ecological metagenomes</taxon>
    </lineage>
</organism>
<accession>A0A645ED30</accession>
<dbReference type="EMBL" id="VSSQ01045364">
    <property type="protein sequence ID" value="MPM99261.1"/>
    <property type="molecule type" value="Genomic_DNA"/>
</dbReference>
<reference evidence="1" key="1">
    <citation type="submission" date="2019-08" db="EMBL/GenBank/DDBJ databases">
        <authorList>
            <person name="Kucharzyk K."/>
            <person name="Murdoch R.W."/>
            <person name="Higgins S."/>
            <person name="Loffler F."/>
        </authorList>
    </citation>
    <scope>NUCLEOTIDE SEQUENCE</scope>
</reference>
<name>A0A645ED30_9ZZZZ</name>
<dbReference type="AlphaFoldDB" id="A0A645ED30"/>
<evidence type="ECO:0000313" key="1">
    <source>
        <dbReference type="EMBL" id="MPM99261.1"/>
    </source>
</evidence>
<sequence>MKIQVIKEVLDCSNVFPTKTIVFENNIVKNEIFKISYNRKLIFNENLDIPYFKIIDKMFIIRGALHTNRMTIEFTTNDKIECDYILEKLINQITTIN</sequence>